<evidence type="ECO:0000256" key="5">
    <source>
        <dbReference type="ARBA" id="ARBA00017058"/>
    </source>
</evidence>
<comment type="similarity">
    <text evidence="3 13">Belongs to the lyase 1 family. Adenylosuccinate lyase subfamily.</text>
</comment>
<dbReference type="InterPro" id="IPR020557">
    <property type="entry name" value="Fumarate_lyase_CS"/>
</dbReference>
<dbReference type="SUPFAM" id="SSF48557">
    <property type="entry name" value="L-aspartase-like"/>
    <property type="match status" value="1"/>
</dbReference>
<dbReference type="InterPro" id="IPR004769">
    <property type="entry name" value="Pur_lyase"/>
</dbReference>
<comment type="function">
    <text evidence="9">Catalyzes two reactions in de novo purine nucleotide biosynthesis. Catalyzes the breakdown of 5-aminoimidazole- (N-succinylocarboxamide) ribotide (SAICAR or 2-[5-amino-1-(5-phospho-beta-D-ribosyl)imidazole-4-carboxamido]succinate) to 5-aminoimidazole-4-carboxamide ribotide (AICAR or 5-amino-1-(5-phospho-beta-D-ribosyl)imidazole-4-carboxamide) and fumarate, and of adenylosuccinate (ADS or N(6)-(1,2-dicarboxyethyl)-AMP) to adenosine monophosphate (AMP) and fumarate.</text>
</comment>
<dbReference type="Proteomes" id="UP000766570">
    <property type="component" value="Unassembled WGS sequence"/>
</dbReference>
<sequence length="469" mass="51141">MADSARISLASEPLALGALDGRYRAAVAPLVDHLSEAALNRDRVHVEVEWLIHLTDNSVLPGTSPLTEAQRSALRKIVTDFNAASVAELAEIEAVTVHDVKAVEYYIGRRLEGIGIANLTALVHFGCTSEDINNLSYALGVKDAVMNVWLPAARTLVAQITAMAEESRDVPMLSRTHGQPATPTTLGKEMAVLAWRLTRQLDRIEKTEFLGKINGATGTYAAHYASVPSADWQEVSRTFVEGLGLTWNPLTTQIESHDWQAELYADMARFNRVLHNLCTDVWSYISIGYFAQIPVAGATGSSTMPHKVNPIRFENAEANLEISNGLLDTLGATLVTSRWQRDLTDSSSQRNIGTAFGHSLLAISNVAKGLDRLDVAEDVLADDLDHNWEVLGEAIQMVMRAESIAGVEGMENPYERLKDLTRGQRVDAARMQEFVSSLGLSAEAEARLLALTPGSYNGIASKLVDHLTK</sequence>
<feature type="domain" description="Adenylosuccinate lyase PurB C-terminal" evidence="15">
    <location>
        <begin position="337"/>
        <end position="456"/>
    </location>
</feature>
<dbReference type="PANTHER" id="PTHR43411">
    <property type="entry name" value="ADENYLOSUCCINATE LYASE"/>
    <property type="match status" value="1"/>
</dbReference>
<comment type="caution">
    <text evidence="16">The sequence shown here is derived from an EMBL/GenBank/DDBJ whole genome shotgun (WGS) entry which is preliminary data.</text>
</comment>
<evidence type="ECO:0000256" key="13">
    <source>
        <dbReference type="RuleBase" id="RU361172"/>
    </source>
</evidence>
<dbReference type="Pfam" id="PF08328">
    <property type="entry name" value="ASL_C"/>
    <property type="match status" value="1"/>
</dbReference>
<keyword evidence="17" id="KW-1185">Reference proteome</keyword>
<evidence type="ECO:0000256" key="7">
    <source>
        <dbReference type="ARBA" id="ARBA00023239"/>
    </source>
</evidence>
<dbReference type="PANTHER" id="PTHR43411:SF1">
    <property type="entry name" value="ADENYLOSUCCINATE LYASE"/>
    <property type="match status" value="1"/>
</dbReference>
<evidence type="ECO:0000313" key="17">
    <source>
        <dbReference type="Proteomes" id="UP000766570"/>
    </source>
</evidence>
<keyword evidence="6 13" id="KW-0658">Purine biosynthesis</keyword>
<evidence type="ECO:0000256" key="6">
    <source>
        <dbReference type="ARBA" id="ARBA00022755"/>
    </source>
</evidence>
<protein>
    <recommendedName>
        <fullName evidence="5 12">Adenylosuccinate lyase</fullName>
        <shortName evidence="13">ASL</shortName>
        <ecNumber evidence="4 12">4.3.2.2</ecNumber>
    </recommendedName>
    <alternativeName>
        <fullName evidence="10 13">Adenylosuccinase</fullName>
    </alternativeName>
</protein>
<evidence type="ECO:0000256" key="3">
    <source>
        <dbReference type="ARBA" id="ARBA00008273"/>
    </source>
</evidence>
<evidence type="ECO:0000256" key="8">
    <source>
        <dbReference type="ARBA" id="ARBA00024477"/>
    </source>
</evidence>
<comment type="catalytic activity">
    <reaction evidence="8">
        <text>(2S)-2-[5-amino-1-(5-phospho-beta-D-ribosyl)imidazole-4-carboxamido]succinate = 5-amino-1-(5-phospho-beta-D-ribosyl)imidazole-4-carboxamide + fumarate</text>
        <dbReference type="Rhea" id="RHEA:23920"/>
        <dbReference type="ChEBI" id="CHEBI:29806"/>
        <dbReference type="ChEBI" id="CHEBI:58443"/>
        <dbReference type="ChEBI" id="CHEBI:58475"/>
        <dbReference type="EC" id="4.3.2.2"/>
    </reaction>
    <physiologicalReaction direction="left-to-right" evidence="8">
        <dbReference type="Rhea" id="RHEA:23921"/>
    </physiologicalReaction>
</comment>
<evidence type="ECO:0000256" key="10">
    <source>
        <dbReference type="ARBA" id="ARBA00030717"/>
    </source>
</evidence>
<feature type="domain" description="Fumarate lyase N-terminal" evidence="14">
    <location>
        <begin position="21"/>
        <end position="316"/>
    </location>
</feature>
<dbReference type="Gene3D" id="1.10.40.30">
    <property type="entry name" value="Fumarase/aspartase (C-terminal domain)"/>
    <property type="match status" value="1"/>
</dbReference>
<dbReference type="Gene3D" id="1.20.200.10">
    <property type="entry name" value="Fumarase/aspartase (Central domain)"/>
    <property type="match status" value="1"/>
</dbReference>
<organism evidence="16 17">
    <name type="scientific">Paeniglutamicibacter psychrophenolicus</name>
    <dbReference type="NCBI Taxonomy" id="257454"/>
    <lineage>
        <taxon>Bacteria</taxon>
        <taxon>Bacillati</taxon>
        <taxon>Actinomycetota</taxon>
        <taxon>Actinomycetes</taxon>
        <taxon>Micrococcales</taxon>
        <taxon>Micrococcaceae</taxon>
        <taxon>Paeniglutamicibacter</taxon>
    </lineage>
</organism>
<dbReference type="Pfam" id="PF00206">
    <property type="entry name" value="Lyase_1"/>
    <property type="match status" value="1"/>
</dbReference>
<dbReference type="InterPro" id="IPR000362">
    <property type="entry name" value="Fumarate_lyase_fam"/>
</dbReference>
<evidence type="ECO:0000259" key="14">
    <source>
        <dbReference type="Pfam" id="PF00206"/>
    </source>
</evidence>
<proteinExistence type="inferred from homology"/>
<dbReference type="EC" id="4.3.2.2" evidence="4 12"/>
<dbReference type="GO" id="GO:0016829">
    <property type="term" value="F:lyase activity"/>
    <property type="evidence" value="ECO:0007669"/>
    <property type="project" value="UniProtKB-KW"/>
</dbReference>
<keyword evidence="7 13" id="KW-0456">Lyase</keyword>
<dbReference type="NCBIfam" id="NF006764">
    <property type="entry name" value="PRK09285.1"/>
    <property type="match status" value="1"/>
</dbReference>
<dbReference type="PROSITE" id="PS00163">
    <property type="entry name" value="FUMARATE_LYASES"/>
    <property type="match status" value="1"/>
</dbReference>
<evidence type="ECO:0000259" key="15">
    <source>
        <dbReference type="Pfam" id="PF08328"/>
    </source>
</evidence>
<comment type="pathway">
    <text evidence="1 13">Purine metabolism; IMP biosynthesis via de novo pathway; 5-amino-1-(5-phospho-D-ribosyl)imidazole-4-carboxamide from 5-amino-1-(5-phospho-D-ribosyl)imidazole-4-carboxylate: step 2/2.</text>
</comment>
<dbReference type="CDD" id="cd01598">
    <property type="entry name" value="PurB"/>
    <property type="match status" value="1"/>
</dbReference>
<dbReference type="InterPro" id="IPR022761">
    <property type="entry name" value="Fumarate_lyase_N"/>
</dbReference>
<dbReference type="EMBL" id="JAGIOE010000001">
    <property type="protein sequence ID" value="MBP2373255.1"/>
    <property type="molecule type" value="Genomic_DNA"/>
</dbReference>
<evidence type="ECO:0000256" key="1">
    <source>
        <dbReference type="ARBA" id="ARBA00004706"/>
    </source>
</evidence>
<accession>A0ABS4WAR0</accession>
<dbReference type="RefSeq" id="WP_209906458.1">
    <property type="nucleotide sequence ID" value="NZ_JAGIOE010000001.1"/>
</dbReference>
<gene>
    <name evidence="16" type="ORF">JOF46_001167</name>
</gene>
<dbReference type="InterPro" id="IPR008948">
    <property type="entry name" value="L-Aspartase-like"/>
</dbReference>
<name>A0ABS4WAR0_9MICC</name>
<dbReference type="PRINTS" id="PR00149">
    <property type="entry name" value="FUMRATELYASE"/>
</dbReference>
<dbReference type="Gene3D" id="1.10.275.10">
    <property type="entry name" value="Fumarase/aspartase (N-terminal domain)"/>
    <property type="match status" value="1"/>
</dbReference>
<comment type="pathway">
    <text evidence="2 13">Purine metabolism; AMP biosynthesis via de novo pathway; AMP from IMP: step 2/2.</text>
</comment>
<dbReference type="InterPro" id="IPR013539">
    <property type="entry name" value="PurB_C"/>
</dbReference>
<evidence type="ECO:0000256" key="12">
    <source>
        <dbReference type="NCBIfam" id="TIGR00928"/>
    </source>
</evidence>
<evidence type="ECO:0000256" key="4">
    <source>
        <dbReference type="ARBA" id="ARBA00012339"/>
    </source>
</evidence>
<dbReference type="InterPro" id="IPR024083">
    <property type="entry name" value="Fumarase/histidase_N"/>
</dbReference>
<evidence type="ECO:0000256" key="11">
    <source>
        <dbReference type="ARBA" id="ARBA00049115"/>
    </source>
</evidence>
<evidence type="ECO:0000256" key="9">
    <source>
        <dbReference type="ARBA" id="ARBA00025012"/>
    </source>
</evidence>
<evidence type="ECO:0000313" key="16">
    <source>
        <dbReference type="EMBL" id="MBP2373255.1"/>
    </source>
</evidence>
<dbReference type="InterPro" id="IPR047136">
    <property type="entry name" value="PurB_bact"/>
</dbReference>
<evidence type="ECO:0000256" key="2">
    <source>
        <dbReference type="ARBA" id="ARBA00004734"/>
    </source>
</evidence>
<reference evidence="16 17" key="1">
    <citation type="submission" date="2021-03" db="EMBL/GenBank/DDBJ databases">
        <title>Sequencing the genomes of 1000 actinobacteria strains.</title>
        <authorList>
            <person name="Klenk H.-P."/>
        </authorList>
    </citation>
    <scope>NUCLEOTIDE SEQUENCE [LARGE SCALE GENOMIC DNA]</scope>
    <source>
        <strain evidence="16 17">DSM 15454</strain>
    </source>
</reference>
<comment type="catalytic activity">
    <reaction evidence="11">
        <text>N(6)-(1,2-dicarboxyethyl)-AMP = fumarate + AMP</text>
        <dbReference type="Rhea" id="RHEA:16853"/>
        <dbReference type="ChEBI" id="CHEBI:29806"/>
        <dbReference type="ChEBI" id="CHEBI:57567"/>
        <dbReference type="ChEBI" id="CHEBI:456215"/>
        <dbReference type="EC" id="4.3.2.2"/>
    </reaction>
    <physiologicalReaction direction="left-to-right" evidence="11">
        <dbReference type="Rhea" id="RHEA:16854"/>
    </physiologicalReaction>
</comment>
<dbReference type="NCBIfam" id="TIGR00928">
    <property type="entry name" value="purB"/>
    <property type="match status" value="1"/>
</dbReference>